<dbReference type="Proteomes" id="UP000536746">
    <property type="component" value="Unassembled WGS sequence"/>
</dbReference>
<comment type="caution">
    <text evidence="2">The sequence shown here is derived from an EMBL/GenBank/DDBJ whole genome shotgun (WGS) entry which is preliminary data.</text>
</comment>
<keyword evidence="3" id="KW-1185">Reference proteome</keyword>
<evidence type="ECO:0000313" key="2">
    <source>
        <dbReference type="EMBL" id="NUU02960.1"/>
    </source>
</evidence>
<feature type="transmembrane region" description="Helical" evidence="1">
    <location>
        <begin position="71"/>
        <end position="91"/>
    </location>
</feature>
<dbReference type="EMBL" id="JABFMT010000016">
    <property type="protein sequence ID" value="NUU02960.1"/>
    <property type="molecule type" value="Genomic_DNA"/>
</dbReference>
<evidence type="ECO:0000256" key="1">
    <source>
        <dbReference type="SAM" id="Phobius"/>
    </source>
</evidence>
<accession>A0ABX2LWU7</accession>
<keyword evidence="1" id="KW-1133">Transmembrane helix</keyword>
<proteinExistence type="predicted"/>
<keyword evidence="1" id="KW-0472">Membrane</keyword>
<protein>
    <submittedName>
        <fullName evidence="2">Uncharacterized protein</fullName>
    </submittedName>
</protein>
<keyword evidence="1" id="KW-0812">Transmembrane</keyword>
<sequence>MSKPFGRFLPDAVFVATLDAESFVFEAMLSSPALWIAACASVVECDLPSRSVRCGAYPRGSRRNRPVPGSFCAGAALAAPGVLLLPILLVVR</sequence>
<reference evidence="2 3" key="1">
    <citation type="journal article" date="2020" name="Front. Plant Sci.">
        <title>Isolation of Rhizosphere Bacteria That Improve Quality and Water Stress Tolerance in Greenhouse Ornamentals.</title>
        <authorList>
            <person name="Nordstedt N.P."/>
            <person name="Jones M.L."/>
        </authorList>
    </citation>
    <scope>NUCLEOTIDE SEQUENCE [LARGE SCALE GENOMIC DNA]</scope>
    <source>
        <strain evidence="2 3">C6C2</strain>
    </source>
</reference>
<organism evidence="2 3">
    <name type="scientific">Herbaspirillum robiniae</name>
    <dbReference type="NCBI Taxonomy" id="2014887"/>
    <lineage>
        <taxon>Bacteria</taxon>
        <taxon>Pseudomonadati</taxon>
        <taxon>Pseudomonadota</taxon>
        <taxon>Betaproteobacteria</taxon>
        <taxon>Burkholderiales</taxon>
        <taxon>Oxalobacteraceae</taxon>
        <taxon>Herbaspirillum</taxon>
    </lineage>
</organism>
<evidence type="ECO:0000313" key="3">
    <source>
        <dbReference type="Proteomes" id="UP000536746"/>
    </source>
</evidence>
<gene>
    <name evidence="2" type="ORF">HNO84_15250</name>
</gene>
<dbReference type="RefSeq" id="WP_129587794.1">
    <property type="nucleotide sequence ID" value="NZ_CP018845.1"/>
</dbReference>
<name>A0ABX2LWU7_9BURK</name>